<accession>A0A382PAG5</accession>
<organism evidence="1">
    <name type="scientific">marine metagenome</name>
    <dbReference type="NCBI Taxonomy" id="408172"/>
    <lineage>
        <taxon>unclassified sequences</taxon>
        <taxon>metagenomes</taxon>
        <taxon>ecological metagenomes</taxon>
    </lineage>
</organism>
<name>A0A382PAG5_9ZZZZ</name>
<protein>
    <recommendedName>
        <fullName evidence="2">Terminase large subunit gp17-like C-terminal domain-containing protein</fullName>
    </recommendedName>
</protein>
<gene>
    <name evidence="1" type="ORF">METZ01_LOCUS322691</name>
</gene>
<dbReference type="EMBL" id="UINC01105701">
    <property type="protein sequence ID" value="SVC69837.1"/>
    <property type="molecule type" value="Genomic_DNA"/>
</dbReference>
<reference evidence="1" key="1">
    <citation type="submission" date="2018-05" db="EMBL/GenBank/DDBJ databases">
        <authorList>
            <person name="Lanie J.A."/>
            <person name="Ng W.-L."/>
            <person name="Kazmierczak K.M."/>
            <person name="Andrzejewski T.M."/>
            <person name="Davidsen T.M."/>
            <person name="Wayne K.J."/>
            <person name="Tettelin H."/>
            <person name="Glass J.I."/>
            <person name="Rusch D."/>
            <person name="Podicherti R."/>
            <person name="Tsui H.-C.T."/>
            <person name="Winkler M.E."/>
        </authorList>
    </citation>
    <scope>NUCLEOTIDE SEQUENCE</scope>
</reference>
<evidence type="ECO:0008006" key="2">
    <source>
        <dbReference type="Google" id="ProtNLM"/>
    </source>
</evidence>
<dbReference type="Gene3D" id="3.30.420.280">
    <property type="match status" value="1"/>
</dbReference>
<evidence type="ECO:0000313" key="1">
    <source>
        <dbReference type="EMBL" id="SVC69837.1"/>
    </source>
</evidence>
<dbReference type="AlphaFoldDB" id="A0A382PAG5"/>
<sequence length="292" mass="33735">MKGISDYITKDGLRVVKVHYSADPDKDVTTVEGKKWIAKALLGYPGGLEGAKWRREMEIDFNAQGGQLVFPQMGEHRDRILISPIKEIPDEWRLYGGFDYAGRGTTAFVVIAHDKKNDDYYCIHEYYMKTAGYVGTCDHIKKCIYYDRMDWMVADPSMWAKTQERAGVTDLVSMAQLFSEQGVHFIKGTRGGDTEFAELINEQMWGKINKKGVHSNPRYRIFSNCKNHWSEMTQWRYSEWANATGQHKNVKESMIDKNNHTIDAAKYVFKMLSTNWMAEKVDSFDINKHIVN</sequence>
<proteinExistence type="predicted"/>